<name>T1FHT2_HELRO</name>
<organism evidence="2 3">
    <name type="scientific">Helobdella robusta</name>
    <name type="common">Californian leech</name>
    <dbReference type="NCBI Taxonomy" id="6412"/>
    <lineage>
        <taxon>Eukaryota</taxon>
        <taxon>Metazoa</taxon>
        <taxon>Spiralia</taxon>
        <taxon>Lophotrochozoa</taxon>
        <taxon>Annelida</taxon>
        <taxon>Clitellata</taxon>
        <taxon>Hirudinea</taxon>
        <taxon>Rhynchobdellida</taxon>
        <taxon>Glossiphoniidae</taxon>
        <taxon>Helobdella</taxon>
    </lineage>
</organism>
<proteinExistence type="predicted"/>
<evidence type="ECO:0000313" key="2">
    <source>
        <dbReference type="EnsemblMetazoa" id="HelroP182129"/>
    </source>
</evidence>
<sequence>MCADKIFVELNRSMRHIGNNYGLNKKQREEIKKLVAEAKKLRAERGNSLSGKYSNRHDNNREYAAIVWSPWKKESEELERVQKHVTKIVRECYTNRLKLLKLPFRYRKTRGDLLMLYNIATGRVDRKSCSQKLILMLNLEPEDIVSRYM</sequence>
<evidence type="ECO:0000313" key="1">
    <source>
        <dbReference type="EMBL" id="ESN91272.1"/>
    </source>
</evidence>
<dbReference type="Proteomes" id="UP000015101">
    <property type="component" value="Unassembled WGS sequence"/>
</dbReference>
<dbReference type="EMBL" id="KB097701">
    <property type="protein sequence ID" value="ESN91272.1"/>
    <property type="molecule type" value="Genomic_DNA"/>
</dbReference>
<dbReference type="AlphaFoldDB" id="T1FHT2"/>
<accession>T1FHT2</accession>
<keyword evidence="3" id="KW-1185">Reference proteome</keyword>
<dbReference type="HOGENOM" id="CLU_1751719_0_0_1"/>
<reference evidence="1 3" key="2">
    <citation type="journal article" date="2013" name="Nature">
        <title>Insights into bilaterian evolution from three spiralian genomes.</title>
        <authorList>
            <person name="Simakov O."/>
            <person name="Marletaz F."/>
            <person name="Cho S.J."/>
            <person name="Edsinger-Gonzales E."/>
            <person name="Havlak P."/>
            <person name="Hellsten U."/>
            <person name="Kuo D.H."/>
            <person name="Larsson T."/>
            <person name="Lv J."/>
            <person name="Arendt D."/>
            <person name="Savage R."/>
            <person name="Osoegawa K."/>
            <person name="de Jong P."/>
            <person name="Grimwood J."/>
            <person name="Chapman J.A."/>
            <person name="Shapiro H."/>
            <person name="Aerts A."/>
            <person name="Otillar R.P."/>
            <person name="Terry A.Y."/>
            <person name="Boore J.L."/>
            <person name="Grigoriev I.V."/>
            <person name="Lindberg D.R."/>
            <person name="Seaver E.C."/>
            <person name="Weisblat D.A."/>
            <person name="Putnam N.H."/>
            <person name="Rokhsar D.S."/>
        </authorList>
    </citation>
    <scope>NUCLEOTIDE SEQUENCE</scope>
</reference>
<protein>
    <submittedName>
        <fullName evidence="1 2">Uncharacterized protein</fullName>
    </submittedName>
</protein>
<reference evidence="3" key="1">
    <citation type="submission" date="2012-12" db="EMBL/GenBank/DDBJ databases">
        <authorList>
            <person name="Hellsten U."/>
            <person name="Grimwood J."/>
            <person name="Chapman J.A."/>
            <person name="Shapiro H."/>
            <person name="Aerts A."/>
            <person name="Otillar R.P."/>
            <person name="Terry A.Y."/>
            <person name="Boore J.L."/>
            <person name="Simakov O."/>
            <person name="Marletaz F."/>
            <person name="Cho S.-J."/>
            <person name="Edsinger-Gonzales E."/>
            <person name="Havlak P."/>
            <person name="Kuo D.-H."/>
            <person name="Larsson T."/>
            <person name="Lv J."/>
            <person name="Arendt D."/>
            <person name="Savage R."/>
            <person name="Osoegawa K."/>
            <person name="de Jong P."/>
            <person name="Lindberg D.R."/>
            <person name="Seaver E.C."/>
            <person name="Weisblat D.A."/>
            <person name="Putnam N.H."/>
            <person name="Grigoriev I.V."/>
            <person name="Rokhsar D.S."/>
        </authorList>
    </citation>
    <scope>NUCLEOTIDE SEQUENCE</scope>
</reference>
<dbReference type="KEGG" id="hro:HELRODRAFT_182129"/>
<dbReference type="EnsemblMetazoa" id="HelroT182129">
    <property type="protein sequence ID" value="HelroP182129"/>
    <property type="gene ID" value="HelroG182129"/>
</dbReference>
<gene>
    <name evidence="2" type="primary">20208381</name>
    <name evidence="1" type="ORF">HELRODRAFT_182129</name>
</gene>
<reference evidence="2" key="3">
    <citation type="submission" date="2015-06" db="UniProtKB">
        <authorList>
            <consortium name="EnsemblMetazoa"/>
        </authorList>
    </citation>
    <scope>IDENTIFICATION</scope>
</reference>
<dbReference type="GeneID" id="20208381"/>
<dbReference type="CTD" id="20208381"/>
<dbReference type="EMBL" id="AMQM01007988">
    <property type="status" value="NOT_ANNOTATED_CDS"/>
    <property type="molecule type" value="Genomic_DNA"/>
</dbReference>
<evidence type="ECO:0000313" key="3">
    <source>
        <dbReference type="Proteomes" id="UP000015101"/>
    </source>
</evidence>
<dbReference type="InParanoid" id="T1FHT2"/>
<dbReference type="RefSeq" id="XP_009030674.1">
    <property type="nucleotide sequence ID" value="XM_009032426.1"/>
</dbReference>